<evidence type="ECO:0000256" key="1">
    <source>
        <dbReference type="ARBA" id="ARBA00000085"/>
    </source>
</evidence>
<name>A0ABQ6LNU8_9RHOB</name>
<evidence type="ECO:0000256" key="2">
    <source>
        <dbReference type="ARBA" id="ARBA00012438"/>
    </source>
</evidence>
<dbReference type="SMART" id="SM00387">
    <property type="entry name" value="HATPase_c"/>
    <property type="match status" value="1"/>
</dbReference>
<dbReference type="PROSITE" id="PS50110">
    <property type="entry name" value="RESPONSE_REGULATORY"/>
    <property type="match status" value="1"/>
</dbReference>
<keyword evidence="6" id="KW-0175">Coiled coil</keyword>
<dbReference type="Pfam" id="PF00072">
    <property type="entry name" value="Response_reg"/>
    <property type="match status" value="1"/>
</dbReference>
<protein>
    <recommendedName>
        <fullName evidence="2">histidine kinase</fullName>
        <ecNumber evidence="2">2.7.13.3</ecNumber>
    </recommendedName>
</protein>
<evidence type="ECO:0000313" key="11">
    <source>
        <dbReference type="Proteomes" id="UP001239909"/>
    </source>
</evidence>
<dbReference type="SMART" id="SM00448">
    <property type="entry name" value="REC"/>
    <property type="match status" value="1"/>
</dbReference>
<organism evidence="10 11">
    <name type="scientific">Paralimibaculum aggregatum</name>
    <dbReference type="NCBI Taxonomy" id="3036245"/>
    <lineage>
        <taxon>Bacteria</taxon>
        <taxon>Pseudomonadati</taxon>
        <taxon>Pseudomonadota</taxon>
        <taxon>Alphaproteobacteria</taxon>
        <taxon>Rhodobacterales</taxon>
        <taxon>Paracoccaceae</taxon>
        <taxon>Paralimibaculum</taxon>
    </lineage>
</organism>
<dbReference type="InterPro" id="IPR004358">
    <property type="entry name" value="Sig_transdc_His_kin-like_C"/>
</dbReference>
<evidence type="ECO:0000256" key="4">
    <source>
        <dbReference type="ARBA" id="ARBA00023012"/>
    </source>
</evidence>
<dbReference type="EMBL" id="BSYI01000007">
    <property type="protein sequence ID" value="GMG81940.1"/>
    <property type="molecule type" value="Genomic_DNA"/>
</dbReference>
<dbReference type="InterPro" id="IPR001789">
    <property type="entry name" value="Sig_transdc_resp-reg_receiver"/>
</dbReference>
<dbReference type="CDD" id="cd17546">
    <property type="entry name" value="REC_hyHK_CKI1_RcsC-like"/>
    <property type="match status" value="1"/>
</dbReference>
<feature type="transmembrane region" description="Helical" evidence="7">
    <location>
        <begin position="103"/>
        <end position="124"/>
    </location>
</feature>
<keyword evidence="7" id="KW-1133">Transmembrane helix</keyword>
<dbReference type="PRINTS" id="PR00344">
    <property type="entry name" value="BCTRLSENSOR"/>
</dbReference>
<dbReference type="Gene3D" id="1.10.287.130">
    <property type="match status" value="1"/>
</dbReference>
<dbReference type="RefSeq" id="WP_285670681.1">
    <property type="nucleotide sequence ID" value="NZ_BSYI01000007.1"/>
</dbReference>
<dbReference type="InterPro" id="IPR036890">
    <property type="entry name" value="HATPase_C_sf"/>
</dbReference>
<reference evidence="10 11" key="1">
    <citation type="submission" date="2023-04" db="EMBL/GenBank/DDBJ databases">
        <title>Marinoamorphus aggregata gen. nov., sp. Nov., isolate from tissue of brittle star Ophioplocus japonicus.</title>
        <authorList>
            <person name="Kawano K."/>
            <person name="Sawayama S."/>
            <person name="Nakagawa S."/>
        </authorList>
    </citation>
    <scope>NUCLEOTIDE SEQUENCE [LARGE SCALE GENOMIC DNA]</scope>
    <source>
        <strain evidence="10 11">NKW23</strain>
    </source>
</reference>
<dbReference type="InterPro" id="IPR058544">
    <property type="entry name" value="ETR1_N"/>
</dbReference>
<keyword evidence="11" id="KW-1185">Reference proteome</keyword>
<keyword evidence="7" id="KW-0812">Transmembrane</keyword>
<dbReference type="Proteomes" id="UP001239909">
    <property type="component" value="Unassembled WGS sequence"/>
</dbReference>
<dbReference type="SUPFAM" id="SSF52172">
    <property type="entry name" value="CheY-like"/>
    <property type="match status" value="2"/>
</dbReference>
<dbReference type="CDD" id="cd16922">
    <property type="entry name" value="HATPase_EvgS-ArcB-TorS-like"/>
    <property type="match status" value="1"/>
</dbReference>
<comment type="catalytic activity">
    <reaction evidence="1">
        <text>ATP + protein L-histidine = ADP + protein N-phospho-L-histidine.</text>
        <dbReference type="EC" id="2.7.13.3"/>
    </reaction>
</comment>
<dbReference type="SMART" id="SM00388">
    <property type="entry name" value="HisKA"/>
    <property type="match status" value="1"/>
</dbReference>
<sequence>MQAILDFLFSEGGYSPHGYCLAWEPEILYLHIVSDTIIALAYFSIPIAIFQFLRKRRDLPSPLLALLFCAFILFCGMTHAVSIATMFMPIYGFEGALKLATGLISVAAAVVGFALLPEILAIPGHSALMQANRKLEEEVATRRDAEAALRRTNIETERRIAERTAELVLAREAAEAASHAKSTFLANMSHEIRTPLNGIIGMADLLSETDLDPEQRISVETIVRSGDGLLTIINDVLDFSKIEAGRLTLDPRPFNLIEEVEAIGALLAANAHEKNLELVVDCDQRLPRSLVGDPGRMRQVITNMLGNAIKFTERGRVSIRVTGTVSDGRCDLAIEVTDTGIGIPEDKLAAIFHAFEQVTGEAHQAGMGTGLGLAISRRLLEAMGGTLEVSSTLGEGSTFVCRVPLPLDPDAAAAATEPEAARGSPPAVLVINPRKAACERLCKALSAWGYRPVCATGLEALGAAPCCSGVSDDAPEDSEIVVAIVDKRALAGDGPGFHARICEHFGRPLPGIVLIPHDNTFEQTVLLSAGFDQVLVEPVQSRALREALHRLSAEARPGDGAAGGAHGPGLHTGAGTAALAADAAGRPLLSELVVLVAEDNQTNRLVINKMLTGLVAELHYAETGTRALQLYEQIAPDAILMDVTMPEMDGLEATREIRRREADRGDPRCPIIALTANAMPGDREQCQGAGMDGFLAKPVRKIDLIAALEATIARAAA</sequence>
<dbReference type="PANTHER" id="PTHR45339">
    <property type="entry name" value="HYBRID SIGNAL TRANSDUCTION HISTIDINE KINASE J"/>
    <property type="match status" value="1"/>
</dbReference>
<dbReference type="Pfam" id="PF25487">
    <property type="entry name" value="ETR1_N"/>
    <property type="match status" value="1"/>
</dbReference>
<feature type="transmembrane region" description="Helical" evidence="7">
    <location>
        <begin position="28"/>
        <end position="53"/>
    </location>
</feature>
<dbReference type="EC" id="2.7.13.3" evidence="2"/>
<accession>A0ABQ6LNU8</accession>
<keyword evidence="7" id="KW-0472">Membrane</keyword>
<evidence type="ECO:0000256" key="6">
    <source>
        <dbReference type="SAM" id="Coils"/>
    </source>
</evidence>
<dbReference type="InterPro" id="IPR005467">
    <property type="entry name" value="His_kinase_dom"/>
</dbReference>
<feature type="transmembrane region" description="Helical" evidence="7">
    <location>
        <begin position="65"/>
        <end position="91"/>
    </location>
</feature>
<gene>
    <name evidence="10" type="ORF">LNKW23_11530</name>
</gene>
<evidence type="ECO:0000256" key="5">
    <source>
        <dbReference type="PROSITE-ProRule" id="PRU00169"/>
    </source>
</evidence>
<dbReference type="CDD" id="cd00082">
    <property type="entry name" value="HisKA"/>
    <property type="match status" value="1"/>
</dbReference>
<dbReference type="PANTHER" id="PTHR45339:SF1">
    <property type="entry name" value="HYBRID SIGNAL TRANSDUCTION HISTIDINE KINASE J"/>
    <property type="match status" value="1"/>
</dbReference>
<dbReference type="Pfam" id="PF02518">
    <property type="entry name" value="HATPase_c"/>
    <property type="match status" value="1"/>
</dbReference>
<dbReference type="Gene3D" id="3.40.50.2300">
    <property type="match status" value="2"/>
</dbReference>
<evidence type="ECO:0000259" key="8">
    <source>
        <dbReference type="PROSITE" id="PS50109"/>
    </source>
</evidence>
<feature type="modified residue" description="4-aspartylphosphate" evidence="5">
    <location>
        <position position="642"/>
    </location>
</feature>
<dbReference type="Pfam" id="PF00512">
    <property type="entry name" value="HisKA"/>
    <property type="match status" value="1"/>
</dbReference>
<dbReference type="SUPFAM" id="SSF47384">
    <property type="entry name" value="Homodimeric domain of signal transducing histidine kinase"/>
    <property type="match status" value="1"/>
</dbReference>
<feature type="domain" description="Response regulatory" evidence="9">
    <location>
        <begin position="593"/>
        <end position="712"/>
    </location>
</feature>
<keyword evidence="4" id="KW-0902">Two-component regulatory system</keyword>
<dbReference type="InterPro" id="IPR003661">
    <property type="entry name" value="HisK_dim/P_dom"/>
</dbReference>
<dbReference type="InterPro" id="IPR003594">
    <property type="entry name" value="HATPase_dom"/>
</dbReference>
<evidence type="ECO:0000259" key="9">
    <source>
        <dbReference type="PROSITE" id="PS50110"/>
    </source>
</evidence>
<proteinExistence type="predicted"/>
<feature type="domain" description="Histidine kinase" evidence="8">
    <location>
        <begin position="187"/>
        <end position="407"/>
    </location>
</feature>
<feature type="coiled-coil region" evidence="6">
    <location>
        <begin position="128"/>
        <end position="155"/>
    </location>
</feature>
<keyword evidence="3 5" id="KW-0597">Phosphoprotein</keyword>
<comment type="caution">
    <text evidence="10">The sequence shown here is derived from an EMBL/GenBank/DDBJ whole genome shotgun (WGS) entry which is preliminary data.</text>
</comment>
<dbReference type="PROSITE" id="PS50109">
    <property type="entry name" value="HIS_KIN"/>
    <property type="match status" value="1"/>
</dbReference>
<dbReference type="SUPFAM" id="SSF55874">
    <property type="entry name" value="ATPase domain of HSP90 chaperone/DNA topoisomerase II/histidine kinase"/>
    <property type="match status" value="1"/>
</dbReference>
<dbReference type="InterPro" id="IPR036097">
    <property type="entry name" value="HisK_dim/P_sf"/>
</dbReference>
<dbReference type="Gene3D" id="3.30.565.10">
    <property type="entry name" value="Histidine kinase-like ATPase, C-terminal domain"/>
    <property type="match status" value="1"/>
</dbReference>
<evidence type="ECO:0000256" key="7">
    <source>
        <dbReference type="SAM" id="Phobius"/>
    </source>
</evidence>
<evidence type="ECO:0000313" key="10">
    <source>
        <dbReference type="EMBL" id="GMG81940.1"/>
    </source>
</evidence>
<evidence type="ECO:0000256" key="3">
    <source>
        <dbReference type="ARBA" id="ARBA00022553"/>
    </source>
</evidence>
<dbReference type="InterPro" id="IPR011006">
    <property type="entry name" value="CheY-like_superfamily"/>
</dbReference>